<dbReference type="AlphaFoldDB" id="A0A7U9E232"/>
<proteinExistence type="predicted"/>
<evidence type="ECO:0000313" key="2">
    <source>
        <dbReference type="Proteomes" id="UP000014062"/>
    </source>
</evidence>
<dbReference type="Proteomes" id="UP000014062">
    <property type="component" value="Chromosome"/>
</dbReference>
<protein>
    <submittedName>
        <fullName evidence="1">Putative transposase</fullName>
    </submittedName>
</protein>
<name>A0A7U9E232_STRLI</name>
<gene>
    <name evidence="1" type="ORF">SLI_6707</name>
</gene>
<organism evidence="1 2">
    <name type="scientific">Streptomyces lividans 1326</name>
    <dbReference type="NCBI Taxonomy" id="1200984"/>
    <lineage>
        <taxon>Bacteria</taxon>
        <taxon>Bacillati</taxon>
        <taxon>Actinomycetota</taxon>
        <taxon>Actinomycetes</taxon>
        <taxon>Kitasatosporales</taxon>
        <taxon>Streptomycetaceae</taxon>
        <taxon>Streptomyces</taxon>
    </lineage>
</organism>
<reference evidence="2" key="1">
    <citation type="journal article" date="2013" name="Genome Biol. Evol.">
        <title>The genome sequence of Streptomyces lividans 66 reveals a novel tRNA-dependent peptide biosynthetic system within a metal-related genomic island.</title>
        <authorList>
            <person name="Cruz-Morales P."/>
            <person name="Vijgenboom E."/>
            <person name="Iruegas-Bocardo F."/>
            <person name="Girard G."/>
            <person name="Yanez-Guerra L.A."/>
            <person name="Ramos-Aboites H.E."/>
            <person name="Pernodet J.L."/>
            <person name="Anne J."/>
            <person name="van Wezel G.P."/>
            <person name="Barona-Gomez F."/>
        </authorList>
    </citation>
    <scope>NUCLEOTIDE SEQUENCE [LARGE SCALE GENOMIC DNA]</scope>
    <source>
        <strain evidence="2">1326</strain>
    </source>
</reference>
<dbReference type="EMBL" id="CM001889">
    <property type="protein sequence ID" value="EOY51413.1"/>
    <property type="molecule type" value="Genomic_DNA"/>
</dbReference>
<accession>A0A7U9E232</accession>
<evidence type="ECO:0000313" key="1">
    <source>
        <dbReference type="EMBL" id="EOY51413.1"/>
    </source>
</evidence>
<sequence>MSWLAGGRRLHHRYERKADHFLAFTSIACSLICHRRLAGGFRAYPVAGSNTGERQFAGGRHRAAPPAGLSWGETMNDDDRTALPRRATWWCRVTGTAALAAGALTTLCLLFPTPESGVGSDPVVRYAALTALLATFSPSRLGWALVRPKSSGCGRSRLVFRGDGTVVQCHPVRGLTLEIFDRSVPSRALPTIRGRHSSGQVPRFNLKRPPRMGCSRVRLTRRDRGG</sequence>